<feature type="region of interest" description="Disordered" evidence="4">
    <location>
        <begin position="35"/>
        <end position="96"/>
    </location>
</feature>
<evidence type="ECO:0000256" key="1">
    <source>
        <dbReference type="ARBA" id="ARBA00004496"/>
    </source>
</evidence>
<dbReference type="AlphaFoldDB" id="A0A9W4SIA5"/>
<dbReference type="InterPro" id="IPR029071">
    <property type="entry name" value="Ubiquitin-like_domsf"/>
</dbReference>
<sequence>MSSKSDHDTLVEMGFPPDKVARAFQATKGAGLQPAMDWLLSHPGDLDEPAGGQSLGGQPSGEASGSVAIASSSGYRDPSLDGEIQDGEQTAQSLKCDDCQKLFRDGVAAERHASRSGHVNFSESTTPIKPLTEEEKVAKREELKRILAEKKELRLLQEKEEEKRREKVRRKTGKDLTEAKEKLEEKEMQKILLAKKKEKEEERLAKAKIKAQIEADKKERTAKREAAKQAALDEQKKEASESSLAPKEYTEARLQIRQPSGSPIIHTFQATDTLEVVYELVGQHVPGSFKLMTTFPRLLEFNEIQVNYFIFSSNMYDFVAL</sequence>
<dbReference type="InterPro" id="IPR057766">
    <property type="entry name" value="Znf-C2H2_OTU1-like_C"/>
</dbReference>
<feature type="compositionally biased region" description="Polar residues" evidence="4">
    <location>
        <begin position="117"/>
        <end position="127"/>
    </location>
</feature>
<feature type="domain" description="UBX" evidence="6">
    <location>
        <begin position="247"/>
        <end position="321"/>
    </location>
</feature>
<feature type="compositionally biased region" description="Basic and acidic residues" evidence="4">
    <location>
        <begin position="214"/>
        <end position="240"/>
    </location>
</feature>
<evidence type="ECO:0000256" key="2">
    <source>
        <dbReference type="ARBA" id="ARBA00022490"/>
    </source>
</evidence>
<organism evidence="7 8">
    <name type="scientific">Funneliformis geosporum</name>
    <dbReference type="NCBI Taxonomy" id="1117311"/>
    <lineage>
        <taxon>Eukaryota</taxon>
        <taxon>Fungi</taxon>
        <taxon>Fungi incertae sedis</taxon>
        <taxon>Mucoromycota</taxon>
        <taxon>Glomeromycotina</taxon>
        <taxon>Glomeromycetes</taxon>
        <taxon>Glomerales</taxon>
        <taxon>Glomeraceae</taxon>
        <taxon>Funneliformis</taxon>
    </lineage>
</organism>
<feature type="domain" description="UBA" evidence="5">
    <location>
        <begin position="1"/>
        <end position="42"/>
    </location>
</feature>
<dbReference type="SUPFAM" id="SSF46934">
    <property type="entry name" value="UBA-like"/>
    <property type="match status" value="1"/>
</dbReference>
<dbReference type="GO" id="GO:0005737">
    <property type="term" value="C:cytoplasm"/>
    <property type="evidence" value="ECO:0007669"/>
    <property type="project" value="UniProtKB-SubCell"/>
</dbReference>
<dbReference type="OrthoDB" id="10254930at2759"/>
<keyword evidence="3" id="KW-0175">Coiled coil</keyword>
<evidence type="ECO:0000313" key="8">
    <source>
        <dbReference type="Proteomes" id="UP001153678"/>
    </source>
</evidence>
<evidence type="ECO:0000256" key="3">
    <source>
        <dbReference type="ARBA" id="ARBA00023054"/>
    </source>
</evidence>
<feature type="region of interest" description="Disordered" evidence="4">
    <location>
        <begin position="214"/>
        <end position="247"/>
    </location>
</feature>
<keyword evidence="8" id="KW-1185">Reference proteome</keyword>
<dbReference type="GO" id="GO:0036435">
    <property type="term" value="F:K48-linked polyubiquitin modification-dependent protein binding"/>
    <property type="evidence" value="ECO:0007669"/>
    <property type="project" value="TreeGrafter"/>
</dbReference>
<feature type="compositionally biased region" description="Low complexity" evidence="4">
    <location>
        <begin position="60"/>
        <end position="74"/>
    </location>
</feature>
<dbReference type="InterPro" id="IPR015940">
    <property type="entry name" value="UBA"/>
</dbReference>
<gene>
    <name evidence="7" type="ORF">FWILDA_LOCUS4052</name>
</gene>
<dbReference type="InterPro" id="IPR001012">
    <property type="entry name" value="UBX_dom"/>
</dbReference>
<dbReference type="PANTHER" id="PTHR46340">
    <property type="entry name" value="UBX DOMAIN-CONTAINING PROTEIN 1"/>
    <property type="match status" value="1"/>
</dbReference>
<reference evidence="7" key="1">
    <citation type="submission" date="2022-08" db="EMBL/GenBank/DDBJ databases">
        <authorList>
            <person name="Kallberg Y."/>
            <person name="Tangrot J."/>
            <person name="Rosling A."/>
        </authorList>
    </citation>
    <scope>NUCLEOTIDE SEQUENCE</scope>
    <source>
        <strain evidence="7">Wild A</strain>
    </source>
</reference>
<feature type="compositionally biased region" description="Basic and acidic residues" evidence="4">
    <location>
        <begin position="154"/>
        <end position="165"/>
    </location>
</feature>
<dbReference type="InterPro" id="IPR009060">
    <property type="entry name" value="UBA-like_sf"/>
</dbReference>
<dbReference type="GO" id="GO:0005634">
    <property type="term" value="C:nucleus"/>
    <property type="evidence" value="ECO:0007669"/>
    <property type="project" value="TreeGrafter"/>
</dbReference>
<dbReference type="PROSITE" id="PS50030">
    <property type="entry name" value="UBA"/>
    <property type="match status" value="1"/>
</dbReference>
<dbReference type="InterPro" id="IPR013087">
    <property type="entry name" value="Znf_C2H2_type"/>
</dbReference>
<evidence type="ECO:0000259" key="5">
    <source>
        <dbReference type="PROSITE" id="PS50030"/>
    </source>
</evidence>
<comment type="subcellular location">
    <subcellularLocation>
        <location evidence="1">Cytoplasm</location>
    </subcellularLocation>
</comment>
<dbReference type="PROSITE" id="PS50033">
    <property type="entry name" value="UBX"/>
    <property type="match status" value="1"/>
</dbReference>
<dbReference type="Gene3D" id="3.10.20.90">
    <property type="entry name" value="Phosphatidylinositol 3-kinase Catalytic Subunit, Chain A, domain 1"/>
    <property type="match status" value="1"/>
</dbReference>
<dbReference type="Pfam" id="PF00789">
    <property type="entry name" value="UBX"/>
    <property type="match status" value="1"/>
</dbReference>
<evidence type="ECO:0000313" key="7">
    <source>
        <dbReference type="EMBL" id="CAI2169383.1"/>
    </source>
</evidence>
<dbReference type="GO" id="GO:0032435">
    <property type="term" value="P:negative regulation of proteasomal ubiquitin-dependent protein catabolic process"/>
    <property type="evidence" value="ECO:0007669"/>
    <property type="project" value="TreeGrafter"/>
</dbReference>
<evidence type="ECO:0000259" key="6">
    <source>
        <dbReference type="PROSITE" id="PS50033"/>
    </source>
</evidence>
<dbReference type="GO" id="GO:1903094">
    <property type="term" value="P:negative regulation of protein K48-linked deubiquitination"/>
    <property type="evidence" value="ECO:0007669"/>
    <property type="project" value="TreeGrafter"/>
</dbReference>
<keyword evidence="2" id="KW-0963">Cytoplasm</keyword>
<comment type="caution">
    <text evidence="7">The sequence shown here is derived from an EMBL/GenBank/DDBJ whole genome shotgun (WGS) entry which is preliminary data.</text>
</comment>
<dbReference type="EMBL" id="CAMKVN010000578">
    <property type="protein sequence ID" value="CAI2169383.1"/>
    <property type="molecule type" value="Genomic_DNA"/>
</dbReference>
<dbReference type="SUPFAM" id="SSF54236">
    <property type="entry name" value="Ubiquitin-like"/>
    <property type="match status" value="1"/>
</dbReference>
<dbReference type="GO" id="GO:0031397">
    <property type="term" value="P:negative regulation of protein ubiquitination"/>
    <property type="evidence" value="ECO:0007669"/>
    <property type="project" value="TreeGrafter"/>
</dbReference>
<feature type="region of interest" description="Disordered" evidence="4">
    <location>
        <begin position="109"/>
        <end position="133"/>
    </location>
</feature>
<accession>A0A9W4SIA5</accession>
<proteinExistence type="predicted"/>
<dbReference type="PANTHER" id="PTHR46340:SF1">
    <property type="entry name" value="UBX DOMAIN-CONTAINING PROTEIN 1"/>
    <property type="match status" value="1"/>
</dbReference>
<dbReference type="SMART" id="SM00165">
    <property type="entry name" value="UBA"/>
    <property type="match status" value="1"/>
</dbReference>
<dbReference type="Pfam" id="PF22562">
    <property type="entry name" value="UBA_7"/>
    <property type="match status" value="1"/>
</dbReference>
<name>A0A9W4SIA5_9GLOM</name>
<dbReference type="Pfam" id="PF24560">
    <property type="entry name" value="zf-C2H2_OTU1_C"/>
    <property type="match status" value="1"/>
</dbReference>
<dbReference type="Gene3D" id="1.10.8.10">
    <property type="entry name" value="DNA helicase RuvA subunit, C-terminal domain"/>
    <property type="match status" value="1"/>
</dbReference>
<protein>
    <submittedName>
        <fullName evidence="7">3415_t:CDS:1</fullName>
    </submittedName>
</protein>
<dbReference type="PROSITE" id="PS00028">
    <property type="entry name" value="ZINC_FINGER_C2H2_1"/>
    <property type="match status" value="1"/>
</dbReference>
<dbReference type="Proteomes" id="UP001153678">
    <property type="component" value="Unassembled WGS sequence"/>
</dbReference>
<feature type="region of interest" description="Disordered" evidence="4">
    <location>
        <begin position="154"/>
        <end position="174"/>
    </location>
</feature>
<evidence type="ECO:0000256" key="4">
    <source>
        <dbReference type="SAM" id="MobiDB-lite"/>
    </source>
</evidence>